<organism evidence="1 2">
    <name type="scientific">Nonomuraea longicatena</name>
    <dbReference type="NCBI Taxonomy" id="83682"/>
    <lineage>
        <taxon>Bacteria</taxon>
        <taxon>Bacillati</taxon>
        <taxon>Actinomycetota</taxon>
        <taxon>Actinomycetes</taxon>
        <taxon>Streptosporangiales</taxon>
        <taxon>Streptosporangiaceae</taxon>
        <taxon>Nonomuraea</taxon>
    </lineage>
</organism>
<gene>
    <name evidence="1" type="ORF">GCM10009560_10330</name>
</gene>
<comment type="caution">
    <text evidence="1">The sequence shown here is derived from an EMBL/GenBank/DDBJ whole genome shotgun (WGS) entry which is preliminary data.</text>
</comment>
<evidence type="ECO:0000313" key="1">
    <source>
        <dbReference type="EMBL" id="GAA0915719.1"/>
    </source>
</evidence>
<reference evidence="2" key="1">
    <citation type="journal article" date="2019" name="Int. J. Syst. Evol. Microbiol.">
        <title>The Global Catalogue of Microorganisms (GCM) 10K type strain sequencing project: providing services to taxonomists for standard genome sequencing and annotation.</title>
        <authorList>
            <consortium name="The Broad Institute Genomics Platform"/>
            <consortium name="The Broad Institute Genome Sequencing Center for Infectious Disease"/>
            <person name="Wu L."/>
            <person name="Ma J."/>
        </authorList>
    </citation>
    <scope>NUCLEOTIDE SEQUENCE [LARGE SCALE GENOMIC DNA]</scope>
    <source>
        <strain evidence="2">JCM 11136</strain>
    </source>
</reference>
<dbReference type="RefSeq" id="WP_343948529.1">
    <property type="nucleotide sequence ID" value="NZ_BAAAHQ010000003.1"/>
</dbReference>
<evidence type="ECO:0000313" key="2">
    <source>
        <dbReference type="Proteomes" id="UP001501578"/>
    </source>
</evidence>
<sequence length="117" mass="12972">MPDLREHVGRHYAVQFHYSLPDDAWCIELSEAVPVPESWTDIPGSPTHLPGLALMMALVPDEDPAAEPTVHLGNDHEHVIPYEIVRWFMEKVAAEVERCHATLAAIEPATDTGPDLS</sequence>
<dbReference type="EMBL" id="BAAAHQ010000003">
    <property type="protein sequence ID" value="GAA0915719.1"/>
    <property type="molecule type" value="Genomic_DNA"/>
</dbReference>
<proteinExistence type="predicted"/>
<dbReference type="Proteomes" id="UP001501578">
    <property type="component" value="Unassembled WGS sequence"/>
</dbReference>
<name>A0ABP3Z8G9_9ACTN</name>
<keyword evidence="2" id="KW-1185">Reference proteome</keyword>
<protein>
    <submittedName>
        <fullName evidence="1">Uncharacterized protein</fullName>
    </submittedName>
</protein>
<accession>A0ABP3Z8G9</accession>